<dbReference type="AlphaFoldDB" id="A0A6L6IZ03"/>
<dbReference type="Proteomes" id="UP000478740">
    <property type="component" value="Unassembled WGS sequence"/>
</dbReference>
<organism evidence="1 2">
    <name type="scientific">Paracoccus shanxieyensis</name>
    <dbReference type="NCBI Taxonomy" id="2675752"/>
    <lineage>
        <taxon>Bacteria</taxon>
        <taxon>Pseudomonadati</taxon>
        <taxon>Pseudomonadota</taxon>
        <taxon>Alphaproteobacteria</taxon>
        <taxon>Rhodobacterales</taxon>
        <taxon>Paracoccaceae</taxon>
        <taxon>Paracoccus</taxon>
    </lineage>
</organism>
<dbReference type="RefSeq" id="WP_155045622.1">
    <property type="nucleotide sequence ID" value="NZ_WMIH01000016.1"/>
</dbReference>
<protein>
    <submittedName>
        <fullName evidence="1">Uncharacterized protein</fullName>
    </submittedName>
</protein>
<evidence type="ECO:0000313" key="2">
    <source>
        <dbReference type="Proteomes" id="UP000478740"/>
    </source>
</evidence>
<name>A0A6L6IZ03_9RHOB</name>
<reference evidence="1 2" key="1">
    <citation type="submission" date="2019-11" db="EMBL/GenBank/DDBJ databases">
        <authorList>
            <person name="Dong K."/>
        </authorList>
    </citation>
    <scope>NUCLEOTIDE SEQUENCE [LARGE SCALE GENOMIC DNA]</scope>
    <source>
        <strain evidence="1 2">DK608</strain>
    </source>
</reference>
<keyword evidence="2" id="KW-1185">Reference proteome</keyword>
<sequence>MDPEPLAAPTPDQRLGIAKLDGLPQVGQRIDPDALHRIKRPGLYGVGTSVDGSSNYGILEGRLIRYDPDTLRVQSVIREVDQILD</sequence>
<evidence type="ECO:0000313" key="1">
    <source>
        <dbReference type="EMBL" id="MTH65745.1"/>
    </source>
</evidence>
<dbReference type="EMBL" id="WMII01000016">
    <property type="protein sequence ID" value="MTH65745.1"/>
    <property type="molecule type" value="Genomic_DNA"/>
</dbReference>
<accession>A0A6L6IZ03</accession>
<proteinExistence type="predicted"/>
<gene>
    <name evidence="1" type="ORF">GL284_15850</name>
</gene>
<comment type="caution">
    <text evidence="1">The sequence shown here is derived from an EMBL/GenBank/DDBJ whole genome shotgun (WGS) entry which is preliminary data.</text>
</comment>